<accession>A0ABN4TN02</accession>
<evidence type="ECO:0000313" key="6">
    <source>
        <dbReference type="Proteomes" id="UP000177515"/>
    </source>
</evidence>
<reference evidence="5 6" key="1">
    <citation type="submission" date="2016-10" db="EMBL/GenBank/DDBJ databases">
        <title>Complete genome sequences of three Cupriavidus strains isolated from various Malaysian environments.</title>
        <authorList>
            <person name="Abdullah A.A.-A."/>
            <person name="Shafie N.A.H."/>
            <person name="Lau N.S."/>
        </authorList>
    </citation>
    <scope>NUCLEOTIDE SEQUENCE [LARGE SCALE GENOMIC DNA]</scope>
    <source>
        <strain evidence="5 6">USMAA1020</strain>
    </source>
</reference>
<dbReference type="InterPro" id="IPR024973">
    <property type="entry name" value="ESPR"/>
</dbReference>
<evidence type="ECO:0000256" key="2">
    <source>
        <dbReference type="ARBA" id="ARBA00022525"/>
    </source>
</evidence>
<dbReference type="RefSeq" id="WP_071071415.1">
    <property type="nucleotide sequence ID" value="NZ_CP017755.1"/>
</dbReference>
<dbReference type="InterPro" id="IPR011493">
    <property type="entry name" value="GLUG"/>
</dbReference>
<dbReference type="Proteomes" id="UP000177515">
    <property type="component" value="Chromosome 2"/>
</dbReference>
<dbReference type="InterPro" id="IPR008638">
    <property type="entry name" value="FhaB/CdiA-like_TPS"/>
</dbReference>
<dbReference type="InterPro" id="IPR050909">
    <property type="entry name" value="Bact_Autotransporter_VF"/>
</dbReference>
<protein>
    <submittedName>
        <fullName evidence="5">Filamentous hemagglutinin</fullName>
    </submittedName>
</protein>
<gene>
    <name evidence="5" type="ORF">BKK80_22795</name>
</gene>
<dbReference type="Pfam" id="PF13018">
    <property type="entry name" value="ESPR"/>
    <property type="match status" value="1"/>
</dbReference>
<dbReference type="Pfam" id="PF07581">
    <property type="entry name" value="Glug"/>
    <property type="match status" value="1"/>
</dbReference>
<proteinExistence type="predicted"/>
<dbReference type="NCBIfam" id="TIGR01901">
    <property type="entry name" value="adhes_NPXG"/>
    <property type="match status" value="1"/>
</dbReference>
<evidence type="ECO:0000313" key="5">
    <source>
        <dbReference type="EMBL" id="AOZ08742.1"/>
    </source>
</evidence>
<evidence type="ECO:0000256" key="1">
    <source>
        <dbReference type="ARBA" id="ARBA00004613"/>
    </source>
</evidence>
<dbReference type="Gene3D" id="2.160.20.10">
    <property type="entry name" value="Single-stranded right-handed beta-helix, Pectin lyase-like"/>
    <property type="match status" value="1"/>
</dbReference>
<dbReference type="PANTHER" id="PTHR12338:SF8">
    <property type="entry name" value="HEME_HEMOPEXIN-BINDING PROTEIN"/>
    <property type="match status" value="1"/>
</dbReference>
<dbReference type="InterPro" id="IPR012334">
    <property type="entry name" value="Pectin_lyas_fold"/>
</dbReference>
<name>A0ABN4TN02_9BURK</name>
<comment type="subcellular location">
    <subcellularLocation>
        <location evidence="1">Secreted</location>
    </subcellularLocation>
</comment>
<organism evidence="5 6">
    <name type="scientific">Cupriavidus malaysiensis</name>
    <dbReference type="NCBI Taxonomy" id="367825"/>
    <lineage>
        <taxon>Bacteria</taxon>
        <taxon>Pseudomonadati</taxon>
        <taxon>Pseudomonadota</taxon>
        <taxon>Betaproteobacteria</taxon>
        <taxon>Burkholderiales</taxon>
        <taxon>Burkholderiaceae</taxon>
        <taxon>Cupriavidus</taxon>
    </lineage>
</organism>
<keyword evidence="6" id="KW-1185">Reference proteome</keyword>
<dbReference type="PANTHER" id="PTHR12338">
    <property type="entry name" value="AUTOTRANSPORTER"/>
    <property type="match status" value="1"/>
</dbReference>
<dbReference type="SUPFAM" id="SSF51126">
    <property type="entry name" value="Pectin lyase-like"/>
    <property type="match status" value="1"/>
</dbReference>
<dbReference type="InterPro" id="IPR011050">
    <property type="entry name" value="Pectin_lyase_fold/virulence"/>
</dbReference>
<dbReference type="Gene3D" id="2.160.20.110">
    <property type="match status" value="3"/>
</dbReference>
<dbReference type="EMBL" id="CP017755">
    <property type="protein sequence ID" value="AOZ08742.1"/>
    <property type="molecule type" value="Genomic_DNA"/>
</dbReference>
<keyword evidence="3" id="KW-0732">Signal</keyword>
<evidence type="ECO:0000256" key="3">
    <source>
        <dbReference type="ARBA" id="ARBA00022729"/>
    </source>
</evidence>
<dbReference type="Pfam" id="PF05860">
    <property type="entry name" value="TPS"/>
    <property type="match status" value="1"/>
</dbReference>
<evidence type="ECO:0000259" key="4">
    <source>
        <dbReference type="SMART" id="SM00912"/>
    </source>
</evidence>
<sequence>MNKTYALVWNDAQGTWAVVGETARRHGKSGGGKRLAAASLSLLGLAALPAFALPTGEAIVSGQADISRSADGKSMSIQQQTDRLVTNWQDFSVGGGERVAFHQPTNQSIALNRVIGNNGSQIQGQIDANGKVFLVNPNGVVFGAGSQVNVGGLVASTKNISDADFLAGNYRFAGASGQSVENAGTITAAEGGSVALLGARVSNTGVIRAQAGRVALGAGEAFHVNFDGKGLLNLQVEGGAMDAQASNGGLLKADGGEVLMTARAANGLLNAVVNNSGTIEAQGLSARDGKIVLDGGLVKVGGKLNAAGGTVATRGERVQVADDAQVDTRSAAGRTGTWTIESANANVEGADSAIGAQTLSRALGTSNVALTNTSGDLSVNGAVNWSSDHALTLTSQQGDVALQQALTASGAKAGVAVNAAGGIRVDDKLALTGEQAALALNSAQGHRFAQDKASVTLSGRNASFSANGDAYQVIHDVADLRNVDRDLKGRYVLGNAVDGKGAAFQSIAANSSFDGVFDGLGNTVSRLKVTGGSPSVGLFAANRGRIANLALDSLAVSGAAGRSVAGIGGLVGYNRGTVSNVRASGMTVSSIGTGYSVAGGLVGVNDGGVVDSARFQGRVSGNDRTMTIGGIAAQNVAGARIVNSRADAEITTPKAQISGGMYMAGGLVGMNSDSTVANSSSSGRLTVGDNLIAGGLVGFAAGGAIDRSASSMAVSAGKASTVGGAIGWSANAELSNVSASGSVSATTGATVGGLVGSNSGGTIRDASASGNVVAAAGSTIGGFIGSNDRGEIAASHASGNVSGNGATTVGGFAGANAGAIRQSAAEGSVSAGNTSKVGGLVAVNDGTIEDSRSSGTVRGGLDNTIGGLVGENHGTIASSSSTSNVSAGRDSYVGGVVGVNKGRGAVVSGSKASGNVTVAGGRFIGGFAGWNEALISDSESSGTVSSAASWGGGFVGGNAGTIRSSRTSSKIEYPTQARPVFTGGFAAINTGRIESSHTTGAASAEPFADLNIGMIDGKR</sequence>
<keyword evidence="2" id="KW-0964">Secreted</keyword>
<dbReference type="SMART" id="SM00912">
    <property type="entry name" value="Haemagg_act"/>
    <property type="match status" value="1"/>
</dbReference>
<feature type="domain" description="Filamentous haemagglutinin FhaB/tRNA nuclease CdiA-like TPS" evidence="4">
    <location>
        <begin position="50"/>
        <end position="164"/>
    </location>
</feature>